<dbReference type="Proteomes" id="UP001140091">
    <property type="component" value="Unassembled WGS sequence"/>
</dbReference>
<feature type="non-terminal residue" evidence="2">
    <location>
        <position position="554"/>
    </location>
</feature>
<organism evidence="2 3">
    <name type="scientific">Candolleomyces eurysporus</name>
    <dbReference type="NCBI Taxonomy" id="2828524"/>
    <lineage>
        <taxon>Eukaryota</taxon>
        <taxon>Fungi</taxon>
        <taxon>Dikarya</taxon>
        <taxon>Basidiomycota</taxon>
        <taxon>Agaricomycotina</taxon>
        <taxon>Agaricomycetes</taxon>
        <taxon>Agaricomycetidae</taxon>
        <taxon>Agaricales</taxon>
        <taxon>Agaricineae</taxon>
        <taxon>Psathyrellaceae</taxon>
        <taxon>Candolleomyces</taxon>
    </lineage>
</organism>
<dbReference type="InterPro" id="IPR045338">
    <property type="entry name" value="DUF6535"/>
</dbReference>
<name>A0A9W8MAN8_9AGAR</name>
<sequence length="554" mass="63505">MLVKHWIMKYSWDVGTSVLTPKQSLALRQLRFKLFHTWHIPSVIDYLPLQLVLAHFFILITIIPAWRPLTSPQAWLPYRILSSIYQRLIPNAGGRKIVSGGWVDHGIEAVQSQQTAQFEIEGLLSVQCSLGMWHPGLIRNVFACALSLPDTIRYQALCVLFIQYIPLSIFESDDPQDGFNFASKLGAALEQDLFVEAYAALCVHLSTFLDSEKPLPNPVAPDVLENGMLVLLVLVCHPWVQHKNDSTKSGKKGWSLLFAMLTSSNFFQFSPDRQGIIAKKILNTFLDIVLHHRDSHNDWSQRSLSVLPYIQLPPQWRIAAFQISTRAEEHLWVLSMACNLLVFLARRVSDFHIDEHFNTIFNCWEHMKRYLEAQLENGSKTADMERAVKLWTHALSHRRFEQSGEFGMSVPAQLGEFNMSTSMQLFKHRHRVDGFHLKLCELLDVIDQAVTATSTLEDLKIVLWRLRIFNASNSLDVLKLFNEVVEFSDHSLAERDSLLLSSRLSGFTKQELHGICKLLIFSLLVDEITPAPWQTNHLDANYQRIVLAYLILRI</sequence>
<evidence type="ECO:0000313" key="3">
    <source>
        <dbReference type="Proteomes" id="UP001140091"/>
    </source>
</evidence>
<keyword evidence="3" id="KW-1185">Reference proteome</keyword>
<reference evidence="2" key="1">
    <citation type="submission" date="2022-06" db="EMBL/GenBank/DDBJ databases">
        <title>Genome Sequence of Candolleomyces eurysporus.</title>
        <authorList>
            <person name="Buettner E."/>
        </authorList>
    </citation>
    <scope>NUCLEOTIDE SEQUENCE</scope>
    <source>
        <strain evidence="2">VTCC 930004</strain>
    </source>
</reference>
<dbReference type="EMBL" id="JANBPK010001511">
    <property type="protein sequence ID" value="KAJ2922148.1"/>
    <property type="molecule type" value="Genomic_DNA"/>
</dbReference>
<protein>
    <recommendedName>
        <fullName evidence="1">DUF6535 domain-containing protein</fullName>
    </recommendedName>
</protein>
<dbReference type="OrthoDB" id="10575145at2759"/>
<proteinExistence type="predicted"/>
<dbReference type="AlphaFoldDB" id="A0A9W8MAN8"/>
<evidence type="ECO:0000313" key="2">
    <source>
        <dbReference type="EMBL" id="KAJ2922148.1"/>
    </source>
</evidence>
<gene>
    <name evidence="2" type="ORF">H1R20_g14947</name>
</gene>
<evidence type="ECO:0000259" key="1">
    <source>
        <dbReference type="Pfam" id="PF20153"/>
    </source>
</evidence>
<feature type="domain" description="DUF6535" evidence="1">
    <location>
        <begin position="1"/>
        <end position="61"/>
    </location>
</feature>
<dbReference type="Pfam" id="PF20153">
    <property type="entry name" value="DUF6535"/>
    <property type="match status" value="1"/>
</dbReference>
<accession>A0A9W8MAN8</accession>
<comment type="caution">
    <text evidence="2">The sequence shown here is derived from an EMBL/GenBank/DDBJ whole genome shotgun (WGS) entry which is preliminary data.</text>
</comment>